<dbReference type="RefSeq" id="WP_167300658.1">
    <property type="nucleotide sequence ID" value="NZ_JAASQV010000003.1"/>
</dbReference>
<keyword evidence="11" id="KW-1185">Reference proteome</keyword>
<comment type="caution">
    <text evidence="10">The sequence shown here is derived from an EMBL/GenBank/DDBJ whole genome shotgun (WGS) entry which is preliminary data.</text>
</comment>
<evidence type="ECO:0000313" key="11">
    <source>
        <dbReference type="Proteomes" id="UP000564677"/>
    </source>
</evidence>
<dbReference type="GO" id="GO:0016020">
    <property type="term" value="C:membrane"/>
    <property type="evidence" value="ECO:0007669"/>
    <property type="project" value="UniProtKB-SubCell"/>
</dbReference>
<evidence type="ECO:0000256" key="6">
    <source>
        <dbReference type="ARBA" id="ARBA00022989"/>
    </source>
</evidence>
<evidence type="ECO:0000256" key="1">
    <source>
        <dbReference type="ARBA" id="ARBA00004167"/>
    </source>
</evidence>
<feature type="compositionally biased region" description="Basic residues" evidence="9">
    <location>
        <begin position="118"/>
        <end position="127"/>
    </location>
</feature>
<evidence type="ECO:0000256" key="4">
    <source>
        <dbReference type="ARBA" id="ARBA00022692"/>
    </source>
</evidence>
<dbReference type="Pfam" id="PF02416">
    <property type="entry name" value="TatA_B_E"/>
    <property type="match status" value="1"/>
</dbReference>
<keyword evidence="8" id="KW-0472">Membrane</keyword>
<evidence type="ECO:0000256" key="7">
    <source>
        <dbReference type="ARBA" id="ARBA00023010"/>
    </source>
</evidence>
<reference evidence="10 11" key="1">
    <citation type="submission" date="2020-03" db="EMBL/GenBank/DDBJ databases">
        <title>Genomic Encyclopedia of Type Strains, Phase IV (KMG-IV): sequencing the most valuable type-strain genomes for metagenomic binning, comparative biology and taxonomic classification.</title>
        <authorList>
            <person name="Goeker M."/>
        </authorList>
    </citation>
    <scope>NUCLEOTIDE SEQUENCE [LARGE SCALE GENOMIC DNA]</scope>
    <source>
        <strain evidence="10 11">DSM 4733</strain>
    </source>
</reference>
<proteinExistence type="predicted"/>
<dbReference type="InterPro" id="IPR003369">
    <property type="entry name" value="TatA/B/E"/>
</dbReference>
<keyword evidence="4" id="KW-0812">Transmembrane</keyword>
<evidence type="ECO:0000256" key="3">
    <source>
        <dbReference type="ARBA" id="ARBA00022475"/>
    </source>
</evidence>
<keyword evidence="5" id="KW-0653">Protein transport</keyword>
<dbReference type="Proteomes" id="UP000564677">
    <property type="component" value="Unassembled WGS sequence"/>
</dbReference>
<dbReference type="NCBIfam" id="TIGR01410">
    <property type="entry name" value="tatB"/>
    <property type="match status" value="1"/>
</dbReference>
<keyword evidence="3" id="KW-1003">Cell membrane</keyword>
<dbReference type="GO" id="GO:0043953">
    <property type="term" value="P:protein transport by the Tat complex"/>
    <property type="evidence" value="ECO:0007669"/>
    <property type="project" value="InterPro"/>
</dbReference>
<name>A0A7X5ZWZ4_9SPHN</name>
<dbReference type="PRINTS" id="PR01506">
    <property type="entry name" value="TATBPROTEIN"/>
</dbReference>
<accession>A0A7X5ZWZ4</accession>
<dbReference type="InterPro" id="IPR018448">
    <property type="entry name" value="TatB"/>
</dbReference>
<sequence>MLDFNAPEFVVVAIVALLVIGPKDLPKAMRFVGKWFGKARAVTRQFRSGFDAMVREAELAELEKQWAEENARIMSEHPPAALPAPAAEVHHLAEDAPPVMVEQPAITGETPGVSAPKPKPKPKRTRKAPAAAVEAPAAEKIVKPAPKPRARKASAAGATAPVEAGKPAAKPRTRKPDAVPPAEAAE</sequence>
<dbReference type="PANTHER" id="PTHR33162">
    <property type="entry name" value="SEC-INDEPENDENT PROTEIN TRANSLOCASE PROTEIN TATA, CHLOROPLASTIC"/>
    <property type="match status" value="1"/>
</dbReference>
<evidence type="ECO:0000256" key="8">
    <source>
        <dbReference type="ARBA" id="ARBA00023136"/>
    </source>
</evidence>
<feature type="compositionally biased region" description="Low complexity" evidence="9">
    <location>
        <begin position="128"/>
        <end position="139"/>
    </location>
</feature>
<evidence type="ECO:0000256" key="5">
    <source>
        <dbReference type="ARBA" id="ARBA00022927"/>
    </source>
</evidence>
<keyword evidence="6" id="KW-1133">Transmembrane helix</keyword>
<organism evidence="10 11">
    <name type="scientific">Sphingomonas leidyi</name>
    <dbReference type="NCBI Taxonomy" id="68569"/>
    <lineage>
        <taxon>Bacteria</taxon>
        <taxon>Pseudomonadati</taxon>
        <taxon>Pseudomonadota</taxon>
        <taxon>Alphaproteobacteria</taxon>
        <taxon>Sphingomonadales</taxon>
        <taxon>Sphingomonadaceae</taxon>
        <taxon>Sphingomonas</taxon>
    </lineage>
</organism>
<keyword evidence="7" id="KW-0811">Translocation</keyword>
<evidence type="ECO:0000313" key="10">
    <source>
        <dbReference type="EMBL" id="NIJ66299.1"/>
    </source>
</evidence>
<keyword evidence="2" id="KW-0813">Transport</keyword>
<dbReference type="EMBL" id="JAASQV010000003">
    <property type="protein sequence ID" value="NIJ66299.1"/>
    <property type="molecule type" value="Genomic_DNA"/>
</dbReference>
<evidence type="ECO:0000256" key="9">
    <source>
        <dbReference type="SAM" id="MobiDB-lite"/>
    </source>
</evidence>
<dbReference type="GO" id="GO:0008320">
    <property type="term" value="F:protein transmembrane transporter activity"/>
    <property type="evidence" value="ECO:0007669"/>
    <property type="project" value="InterPro"/>
</dbReference>
<gene>
    <name evidence="10" type="ORF">FHR20_003272</name>
</gene>
<evidence type="ECO:0000256" key="2">
    <source>
        <dbReference type="ARBA" id="ARBA00022448"/>
    </source>
</evidence>
<dbReference type="AlphaFoldDB" id="A0A7X5ZWZ4"/>
<protein>
    <submittedName>
        <fullName evidence="10">Sec-independent protein translocase protein TatB</fullName>
    </submittedName>
</protein>
<dbReference type="Gene3D" id="1.20.5.3310">
    <property type="match status" value="1"/>
</dbReference>
<comment type="subcellular location">
    <subcellularLocation>
        <location evidence="1">Membrane</location>
        <topology evidence="1">Single-pass membrane protein</topology>
    </subcellularLocation>
</comment>
<feature type="region of interest" description="Disordered" evidence="9">
    <location>
        <begin position="106"/>
        <end position="186"/>
    </location>
</feature>
<dbReference type="PANTHER" id="PTHR33162:SF1">
    <property type="entry name" value="SEC-INDEPENDENT PROTEIN TRANSLOCASE PROTEIN TATA, CHLOROPLASTIC"/>
    <property type="match status" value="1"/>
</dbReference>